<dbReference type="AlphaFoldDB" id="A0A382Z574"/>
<protein>
    <submittedName>
        <fullName evidence="1">Uncharacterized protein</fullName>
    </submittedName>
</protein>
<reference evidence="1" key="1">
    <citation type="submission" date="2018-05" db="EMBL/GenBank/DDBJ databases">
        <authorList>
            <person name="Lanie J.A."/>
            <person name="Ng W.-L."/>
            <person name="Kazmierczak K.M."/>
            <person name="Andrzejewski T.M."/>
            <person name="Davidsen T.M."/>
            <person name="Wayne K.J."/>
            <person name="Tettelin H."/>
            <person name="Glass J.I."/>
            <person name="Rusch D."/>
            <person name="Podicherti R."/>
            <person name="Tsui H.-C.T."/>
            <person name="Winkler M.E."/>
        </authorList>
    </citation>
    <scope>NUCLEOTIDE SEQUENCE</scope>
</reference>
<accession>A0A382Z574</accession>
<feature type="non-terminal residue" evidence="1">
    <location>
        <position position="1"/>
    </location>
</feature>
<evidence type="ECO:0000313" key="1">
    <source>
        <dbReference type="EMBL" id="SVD90613.1"/>
    </source>
</evidence>
<name>A0A382Z574_9ZZZZ</name>
<dbReference type="EMBL" id="UINC01181099">
    <property type="protein sequence ID" value="SVD90613.1"/>
    <property type="molecule type" value="Genomic_DNA"/>
</dbReference>
<organism evidence="1">
    <name type="scientific">marine metagenome</name>
    <dbReference type="NCBI Taxonomy" id="408172"/>
    <lineage>
        <taxon>unclassified sequences</taxon>
        <taxon>metagenomes</taxon>
        <taxon>ecological metagenomes</taxon>
    </lineage>
</organism>
<proteinExistence type="predicted"/>
<feature type="non-terminal residue" evidence="1">
    <location>
        <position position="24"/>
    </location>
</feature>
<sequence>PNGRKPKRIGKVVFITLRIIGAII</sequence>
<gene>
    <name evidence="1" type="ORF">METZ01_LOCUS443467</name>
</gene>